<dbReference type="InterPro" id="IPR018154">
    <property type="entry name" value="TLV/ENV_coat_polyprotein"/>
</dbReference>
<protein>
    <submittedName>
        <fullName evidence="1">ENV1 protein</fullName>
    </submittedName>
</protein>
<sequence>FDSEQNTLWKLMLATYQVLNITQPNLTEKCWLCFDIRPPFYEAIGYAERAKRLNGSNPPQCNWGNPKAQGITLFSVTGRGRCVG</sequence>
<feature type="non-terminal residue" evidence="1">
    <location>
        <position position="1"/>
    </location>
</feature>
<organism evidence="1 2">
    <name type="scientific">Rhinopomastus cyanomelas</name>
    <name type="common">Common scimitarbill</name>
    <dbReference type="NCBI Taxonomy" id="113115"/>
    <lineage>
        <taxon>Eukaryota</taxon>
        <taxon>Metazoa</taxon>
        <taxon>Chordata</taxon>
        <taxon>Craniata</taxon>
        <taxon>Vertebrata</taxon>
        <taxon>Euteleostomi</taxon>
        <taxon>Archelosauria</taxon>
        <taxon>Archosauria</taxon>
        <taxon>Dinosauria</taxon>
        <taxon>Saurischia</taxon>
        <taxon>Theropoda</taxon>
        <taxon>Coelurosauria</taxon>
        <taxon>Aves</taxon>
        <taxon>Neognathae</taxon>
        <taxon>Neoaves</taxon>
        <taxon>Telluraves</taxon>
        <taxon>Coraciimorphae</taxon>
        <taxon>Bucerotiformes</taxon>
        <taxon>Rhinopomastidae</taxon>
        <taxon>Rhinopomastus</taxon>
    </lineage>
</organism>
<gene>
    <name evidence="1" type="primary">Env1_8</name>
    <name evidence="1" type="ORF">RHICYA_R15825</name>
</gene>
<name>A0A7L1P114_RHICY</name>
<evidence type="ECO:0000313" key="1">
    <source>
        <dbReference type="EMBL" id="NXO05533.1"/>
    </source>
</evidence>
<dbReference type="AlphaFoldDB" id="A0A7L1P114"/>
<dbReference type="Proteomes" id="UP000565785">
    <property type="component" value="Unassembled WGS sequence"/>
</dbReference>
<evidence type="ECO:0000313" key="2">
    <source>
        <dbReference type="Proteomes" id="UP000565785"/>
    </source>
</evidence>
<reference evidence="1 2" key="1">
    <citation type="submission" date="2019-09" db="EMBL/GenBank/DDBJ databases">
        <title>Bird 10,000 Genomes (B10K) Project - Family phase.</title>
        <authorList>
            <person name="Zhang G."/>
        </authorList>
    </citation>
    <scope>NUCLEOTIDE SEQUENCE [LARGE SCALE GENOMIC DNA]</scope>
    <source>
        <strain evidence="1">B10K-DU-002-35</strain>
        <tissue evidence="1">Muscle</tissue>
    </source>
</reference>
<keyword evidence="2" id="KW-1185">Reference proteome</keyword>
<comment type="caution">
    <text evidence="1">The sequence shown here is derived from an EMBL/GenBank/DDBJ whole genome shotgun (WGS) entry which is preliminary data.</text>
</comment>
<dbReference type="Pfam" id="PF00429">
    <property type="entry name" value="TLV_coat"/>
    <property type="match status" value="1"/>
</dbReference>
<feature type="non-terminal residue" evidence="1">
    <location>
        <position position="84"/>
    </location>
</feature>
<proteinExistence type="predicted"/>
<accession>A0A7L1P114</accession>
<dbReference type="OrthoDB" id="9306952at2759"/>
<dbReference type="EMBL" id="VXBP01015830">
    <property type="protein sequence ID" value="NXO05533.1"/>
    <property type="molecule type" value="Genomic_DNA"/>
</dbReference>